<reference evidence="2" key="1">
    <citation type="journal article" date="2023" name="PLoS Negl. Trop. Dis.">
        <title>A genome sequence for Biomphalaria pfeifferi, the major vector snail for the human-infecting parasite Schistosoma mansoni.</title>
        <authorList>
            <person name="Bu L."/>
            <person name="Lu L."/>
            <person name="Laidemitt M.R."/>
            <person name="Zhang S.M."/>
            <person name="Mutuku M."/>
            <person name="Mkoji G."/>
            <person name="Steinauer M."/>
            <person name="Loker E.S."/>
        </authorList>
    </citation>
    <scope>NUCLEOTIDE SEQUENCE</scope>
    <source>
        <strain evidence="2">KasaAsao</strain>
    </source>
</reference>
<dbReference type="InterPro" id="IPR022564">
    <property type="entry name" value="DUF2678"/>
</dbReference>
<keyword evidence="1" id="KW-1133">Transmembrane helix</keyword>
<accession>A0AAD8B6T5</accession>
<dbReference type="AlphaFoldDB" id="A0AAD8B6T5"/>
<dbReference type="Proteomes" id="UP001233172">
    <property type="component" value="Unassembled WGS sequence"/>
</dbReference>
<protein>
    <submittedName>
        <fullName evidence="2">Uncharacterized protein</fullName>
    </submittedName>
</protein>
<keyword evidence="3" id="KW-1185">Reference proteome</keyword>
<reference evidence="2" key="2">
    <citation type="submission" date="2023-04" db="EMBL/GenBank/DDBJ databases">
        <authorList>
            <person name="Bu L."/>
            <person name="Lu L."/>
            <person name="Laidemitt M.R."/>
            <person name="Zhang S.M."/>
            <person name="Mutuku M."/>
            <person name="Mkoji G."/>
            <person name="Steinauer M."/>
            <person name="Loker E.S."/>
        </authorList>
    </citation>
    <scope>NUCLEOTIDE SEQUENCE</scope>
    <source>
        <strain evidence="2">KasaAsao</strain>
        <tissue evidence="2">Whole Snail</tissue>
    </source>
</reference>
<feature type="transmembrane region" description="Helical" evidence="1">
    <location>
        <begin position="85"/>
        <end position="107"/>
    </location>
</feature>
<evidence type="ECO:0000256" key="1">
    <source>
        <dbReference type="SAM" id="Phobius"/>
    </source>
</evidence>
<organism evidence="2 3">
    <name type="scientific">Biomphalaria pfeifferi</name>
    <name type="common">Bloodfluke planorb</name>
    <name type="synonym">Freshwater snail</name>
    <dbReference type="NCBI Taxonomy" id="112525"/>
    <lineage>
        <taxon>Eukaryota</taxon>
        <taxon>Metazoa</taxon>
        <taxon>Spiralia</taxon>
        <taxon>Lophotrochozoa</taxon>
        <taxon>Mollusca</taxon>
        <taxon>Gastropoda</taxon>
        <taxon>Heterobranchia</taxon>
        <taxon>Euthyneura</taxon>
        <taxon>Panpulmonata</taxon>
        <taxon>Hygrophila</taxon>
        <taxon>Lymnaeoidea</taxon>
        <taxon>Planorbidae</taxon>
        <taxon>Biomphalaria</taxon>
    </lineage>
</organism>
<keyword evidence="1" id="KW-0812">Transmembrane</keyword>
<comment type="caution">
    <text evidence="2">The sequence shown here is derived from an EMBL/GenBank/DDBJ whole genome shotgun (WGS) entry which is preliminary data.</text>
</comment>
<proteinExistence type="predicted"/>
<gene>
    <name evidence="2" type="ORF">Bpfe_021401</name>
</gene>
<evidence type="ECO:0000313" key="2">
    <source>
        <dbReference type="EMBL" id="KAK0049122.1"/>
    </source>
</evidence>
<feature type="transmembrane region" description="Helical" evidence="1">
    <location>
        <begin position="53"/>
        <end position="73"/>
    </location>
</feature>
<name>A0AAD8B6T5_BIOPF</name>
<keyword evidence="1" id="KW-0472">Membrane</keyword>
<evidence type="ECO:0000313" key="3">
    <source>
        <dbReference type="Proteomes" id="UP001233172"/>
    </source>
</evidence>
<dbReference type="EMBL" id="JASAOG010000129">
    <property type="protein sequence ID" value="KAK0049122.1"/>
    <property type="molecule type" value="Genomic_DNA"/>
</dbReference>
<dbReference type="Pfam" id="PF10856">
    <property type="entry name" value="DUF2678"/>
    <property type="match status" value="1"/>
</dbReference>
<feature type="transmembrane region" description="Helical" evidence="1">
    <location>
        <begin position="28"/>
        <end position="46"/>
    </location>
</feature>
<sequence length="143" mass="15924">MSTSETVGVDSNAIYHELSPKIVLTVRVVNALTLLMVLIAVILCFVQGHKNGSYYLLVCNLLISMVVSTFVNWWYRSGDLGSEKYWFVILVSAVIMFQCISTDVYVFKEETGVQSLTTVTPSVNTSTAEWSTMIPPSTRPFIV</sequence>